<evidence type="ECO:0000256" key="1">
    <source>
        <dbReference type="ARBA" id="ARBA00001974"/>
    </source>
</evidence>
<dbReference type="Gene3D" id="1.10.540.10">
    <property type="entry name" value="Acyl-CoA dehydrogenase/oxidase, N-terminal domain"/>
    <property type="match status" value="1"/>
</dbReference>
<evidence type="ECO:0000256" key="5">
    <source>
        <dbReference type="ARBA" id="ARBA00023002"/>
    </source>
</evidence>
<accession>A0A840NEN8</accession>
<keyword evidence="8" id="KW-1185">Reference proteome</keyword>
<dbReference type="PANTHER" id="PTHR43884:SF20">
    <property type="entry name" value="ACYL-COA DEHYDROGENASE FADE28"/>
    <property type="match status" value="1"/>
</dbReference>
<dbReference type="Pfam" id="PF00441">
    <property type="entry name" value="Acyl-CoA_dh_1"/>
    <property type="match status" value="1"/>
</dbReference>
<comment type="cofactor">
    <cofactor evidence="1">
        <name>FAD</name>
        <dbReference type="ChEBI" id="CHEBI:57692"/>
    </cofactor>
</comment>
<sequence length="324" mass="34007">MNDALLAEVAADVLGSATPQDAGDRLPEVWATMAELEWPLVSIPESSGGAGGRLADLLALVGAVAEHGLSAPLAEAALARWAVAAAGRPDLPGLVLPAWEDDTGVPRGAAWARHARNLVVWPRTGAPYLADLATARVFCGTNLAAEPRDTVVVGADARTPLPDAPSRSASVDRAALLNAAAISGAARGAHEITRLHVTRREQFGRPLIALKAVAQSLAGMRAELVSAQAALDRACAAHTDDPTRARPATAAAKIRAARAATSIARGAHQLHGAMGVTREHSLHHVTRKLWAWRDEHGTERAWSTWLGRTTATATEDELWDHLTG</sequence>
<evidence type="ECO:0000256" key="4">
    <source>
        <dbReference type="ARBA" id="ARBA00022827"/>
    </source>
</evidence>
<dbReference type="GO" id="GO:0003995">
    <property type="term" value="F:acyl-CoA dehydrogenase activity"/>
    <property type="evidence" value="ECO:0007669"/>
    <property type="project" value="TreeGrafter"/>
</dbReference>
<evidence type="ECO:0000313" key="7">
    <source>
        <dbReference type="EMBL" id="MBB5069441.1"/>
    </source>
</evidence>
<dbReference type="AlphaFoldDB" id="A0A840NEN8"/>
<dbReference type="Proteomes" id="UP000580474">
    <property type="component" value="Unassembled WGS sequence"/>
</dbReference>
<dbReference type="SUPFAM" id="SSF56645">
    <property type="entry name" value="Acyl-CoA dehydrogenase NM domain-like"/>
    <property type="match status" value="1"/>
</dbReference>
<evidence type="ECO:0000259" key="6">
    <source>
        <dbReference type="Pfam" id="PF00441"/>
    </source>
</evidence>
<keyword evidence="3" id="KW-0285">Flavoprotein</keyword>
<reference evidence="7 8" key="1">
    <citation type="submission" date="2020-08" db="EMBL/GenBank/DDBJ databases">
        <title>Sequencing the genomes of 1000 actinobacteria strains.</title>
        <authorList>
            <person name="Klenk H.-P."/>
        </authorList>
    </citation>
    <scope>NUCLEOTIDE SEQUENCE [LARGE SCALE GENOMIC DNA]</scope>
    <source>
        <strain evidence="7 8">DSM 45582</strain>
    </source>
</reference>
<name>A0A840NEN8_9PSEU</name>
<keyword evidence="5" id="KW-0560">Oxidoreductase</keyword>
<dbReference type="InterPro" id="IPR036250">
    <property type="entry name" value="AcylCo_DH-like_C"/>
</dbReference>
<protein>
    <submittedName>
        <fullName evidence="7">Alkylation response protein AidB-like acyl-CoA dehydrogenase</fullName>
    </submittedName>
</protein>
<organism evidence="7 8">
    <name type="scientific">Saccharopolyspora gloriosae</name>
    <dbReference type="NCBI Taxonomy" id="455344"/>
    <lineage>
        <taxon>Bacteria</taxon>
        <taxon>Bacillati</taxon>
        <taxon>Actinomycetota</taxon>
        <taxon>Actinomycetes</taxon>
        <taxon>Pseudonocardiales</taxon>
        <taxon>Pseudonocardiaceae</taxon>
        <taxon>Saccharopolyspora</taxon>
    </lineage>
</organism>
<dbReference type="SUPFAM" id="SSF47203">
    <property type="entry name" value="Acyl-CoA dehydrogenase C-terminal domain-like"/>
    <property type="match status" value="1"/>
</dbReference>
<comment type="caution">
    <text evidence="7">The sequence shown here is derived from an EMBL/GenBank/DDBJ whole genome shotgun (WGS) entry which is preliminary data.</text>
</comment>
<dbReference type="Gene3D" id="1.20.140.10">
    <property type="entry name" value="Butyryl-CoA Dehydrogenase, subunit A, domain 3"/>
    <property type="match status" value="1"/>
</dbReference>
<dbReference type="GO" id="GO:0050660">
    <property type="term" value="F:flavin adenine dinucleotide binding"/>
    <property type="evidence" value="ECO:0007669"/>
    <property type="project" value="InterPro"/>
</dbReference>
<evidence type="ECO:0000256" key="3">
    <source>
        <dbReference type="ARBA" id="ARBA00022630"/>
    </source>
</evidence>
<feature type="domain" description="Acyl-CoA dehydrogenase/oxidase C-terminal" evidence="6">
    <location>
        <begin position="173"/>
        <end position="289"/>
    </location>
</feature>
<evidence type="ECO:0000256" key="2">
    <source>
        <dbReference type="ARBA" id="ARBA00009347"/>
    </source>
</evidence>
<dbReference type="RefSeq" id="WP_184479129.1">
    <property type="nucleotide sequence ID" value="NZ_JACHIV010000001.1"/>
</dbReference>
<dbReference type="PANTHER" id="PTHR43884">
    <property type="entry name" value="ACYL-COA DEHYDROGENASE"/>
    <property type="match status" value="1"/>
</dbReference>
<dbReference type="EMBL" id="JACHIV010000001">
    <property type="protein sequence ID" value="MBB5069441.1"/>
    <property type="molecule type" value="Genomic_DNA"/>
</dbReference>
<dbReference type="InterPro" id="IPR037069">
    <property type="entry name" value="AcylCoA_DH/ox_N_sf"/>
</dbReference>
<gene>
    <name evidence="7" type="ORF">BJ969_002529</name>
</gene>
<evidence type="ECO:0000313" key="8">
    <source>
        <dbReference type="Proteomes" id="UP000580474"/>
    </source>
</evidence>
<keyword evidence="4" id="KW-0274">FAD</keyword>
<dbReference type="InterPro" id="IPR009075">
    <property type="entry name" value="AcylCo_DH/oxidase_C"/>
</dbReference>
<comment type="similarity">
    <text evidence="2">Belongs to the acyl-CoA dehydrogenase family.</text>
</comment>
<proteinExistence type="inferred from homology"/>
<dbReference type="InterPro" id="IPR009100">
    <property type="entry name" value="AcylCoA_DH/oxidase_NM_dom_sf"/>
</dbReference>